<dbReference type="InterPro" id="IPR009937">
    <property type="entry name" value="Phage_holin_3_6"/>
</dbReference>
<evidence type="ECO:0008006" key="4">
    <source>
        <dbReference type="Google" id="ProtNLM"/>
    </source>
</evidence>
<keyword evidence="1" id="KW-0812">Transmembrane</keyword>
<feature type="transmembrane region" description="Helical" evidence="1">
    <location>
        <begin position="43"/>
        <end position="71"/>
    </location>
</feature>
<sequence length="131" mass="13860">MAIQDDNRSIPGLLTGLVDQLTTLLRKEVQLAKSEVSEKVTQVSAAAGALAVAAGLLIAGLVVLCQALAMWLTRFDLSPVAASAIVGAVVVIIGMLLLMKGISSLKPSNLAPRRTLEQTQRDVNMVKEQVR</sequence>
<comment type="caution">
    <text evidence="2">The sequence shown here is derived from an EMBL/GenBank/DDBJ whole genome shotgun (WGS) entry which is preliminary data.</text>
</comment>
<dbReference type="Pfam" id="PF07332">
    <property type="entry name" value="Phage_holin_3_6"/>
    <property type="match status" value="1"/>
</dbReference>
<dbReference type="RefSeq" id="WP_188410997.1">
    <property type="nucleotide sequence ID" value="NZ_BMCP01000007.1"/>
</dbReference>
<evidence type="ECO:0000313" key="3">
    <source>
        <dbReference type="Proteomes" id="UP000602745"/>
    </source>
</evidence>
<dbReference type="Proteomes" id="UP000602745">
    <property type="component" value="Unassembled WGS sequence"/>
</dbReference>
<keyword evidence="1" id="KW-1133">Transmembrane helix</keyword>
<accession>A0A8J2YMI5</accession>
<gene>
    <name evidence="2" type="ORF">GCM10007276_33700</name>
</gene>
<name>A0A8J2YMI5_9RHOB</name>
<dbReference type="EMBL" id="BMCP01000007">
    <property type="protein sequence ID" value="GGE53877.1"/>
    <property type="molecule type" value="Genomic_DNA"/>
</dbReference>
<dbReference type="AlphaFoldDB" id="A0A8J2YMI5"/>
<evidence type="ECO:0000256" key="1">
    <source>
        <dbReference type="SAM" id="Phobius"/>
    </source>
</evidence>
<proteinExistence type="predicted"/>
<reference evidence="2" key="2">
    <citation type="submission" date="2020-09" db="EMBL/GenBank/DDBJ databases">
        <authorList>
            <person name="Sun Q."/>
            <person name="Sedlacek I."/>
        </authorList>
    </citation>
    <scope>NUCLEOTIDE SEQUENCE</scope>
    <source>
        <strain evidence="2">CCM 7684</strain>
    </source>
</reference>
<protein>
    <recommendedName>
        <fullName evidence="4">Phage holin family protein</fullName>
    </recommendedName>
</protein>
<feature type="transmembrane region" description="Helical" evidence="1">
    <location>
        <begin position="77"/>
        <end position="98"/>
    </location>
</feature>
<keyword evidence="1" id="KW-0472">Membrane</keyword>
<reference evidence="2" key="1">
    <citation type="journal article" date="2014" name="Int. J. Syst. Evol. Microbiol.">
        <title>Complete genome sequence of Corynebacterium casei LMG S-19264T (=DSM 44701T), isolated from a smear-ripened cheese.</title>
        <authorList>
            <consortium name="US DOE Joint Genome Institute (JGI-PGF)"/>
            <person name="Walter F."/>
            <person name="Albersmeier A."/>
            <person name="Kalinowski J."/>
            <person name="Ruckert C."/>
        </authorList>
    </citation>
    <scope>NUCLEOTIDE SEQUENCE</scope>
    <source>
        <strain evidence="2">CCM 7684</strain>
    </source>
</reference>
<organism evidence="2 3">
    <name type="scientific">Agaricicola taiwanensis</name>
    <dbReference type="NCBI Taxonomy" id="591372"/>
    <lineage>
        <taxon>Bacteria</taxon>
        <taxon>Pseudomonadati</taxon>
        <taxon>Pseudomonadota</taxon>
        <taxon>Alphaproteobacteria</taxon>
        <taxon>Rhodobacterales</taxon>
        <taxon>Paracoccaceae</taxon>
        <taxon>Agaricicola</taxon>
    </lineage>
</organism>
<keyword evidence="3" id="KW-1185">Reference proteome</keyword>
<evidence type="ECO:0000313" key="2">
    <source>
        <dbReference type="EMBL" id="GGE53877.1"/>
    </source>
</evidence>